<reference evidence="3" key="1">
    <citation type="journal article" date="2019" name="Int. J. Syst. Evol. Microbiol.">
        <title>The Global Catalogue of Microorganisms (GCM) 10K type strain sequencing project: providing services to taxonomists for standard genome sequencing and annotation.</title>
        <authorList>
            <consortium name="The Broad Institute Genomics Platform"/>
            <consortium name="The Broad Institute Genome Sequencing Center for Infectious Disease"/>
            <person name="Wu L."/>
            <person name="Ma J."/>
        </authorList>
    </citation>
    <scope>NUCLEOTIDE SEQUENCE [LARGE SCALE GENOMIC DNA]</scope>
    <source>
        <strain evidence="3">JCM 19134</strain>
    </source>
</reference>
<evidence type="ECO:0000313" key="3">
    <source>
        <dbReference type="Proteomes" id="UP001409585"/>
    </source>
</evidence>
<dbReference type="EMBL" id="BAABLX010000003">
    <property type="protein sequence ID" value="GAA4930597.1"/>
    <property type="molecule type" value="Genomic_DNA"/>
</dbReference>
<comment type="caution">
    <text evidence="2">The sequence shown here is derived from an EMBL/GenBank/DDBJ whole genome shotgun (WGS) entry which is preliminary data.</text>
</comment>
<dbReference type="RefSeq" id="WP_345416019.1">
    <property type="nucleotide sequence ID" value="NZ_AP031496.1"/>
</dbReference>
<keyword evidence="3" id="KW-1185">Reference proteome</keyword>
<feature type="transmembrane region" description="Helical" evidence="1">
    <location>
        <begin position="21"/>
        <end position="41"/>
    </location>
</feature>
<keyword evidence="1" id="KW-0812">Transmembrane</keyword>
<accession>A0AAV3TWW3</accession>
<evidence type="ECO:0008006" key="4">
    <source>
        <dbReference type="Google" id="ProtNLM"/>
    </source>
</evidence>
<protein>
    <recommendedName>
        <fullName evidence="4">DUF58 domain-containing protein</fullName>
    </recommendedName>
</protein>
<feature type="transmembrane region" description="Helical" evidence="1">
    <location>
        <begin position="47"/>
        <end position="67"/>
    </location>
</feature>
<evidence type="ECO:0000256" key="1">
    <source>
        <dbReference type="SAM" id="Phobius"/>
    </source>
</evidence>
<dbReference type="AlphaFoldDB" id="A0AAV3TWW3"/>
<proteinExistence type="predicted"/>
<organism evidence="2 3">
    <name type="scientific">Halioxenophilus aromaticivorans</name>
    <dbReference type="NCBI Taxonomy" id="1306992"/>
    <lineage>
        <taxon>Bacteria</taxon>
        <taxon>Pseudomonadati</taxon>
        <taxon>Pseudomonadota</taxon>
        <taxon>Gammaproteobacteria</taxon>
        <taxon>Alteromonadales</taxon>
        <taxon>Alteromonadaceae</taxon>
        <taxon>Halioxenophilus</taxon>
    </lineage>
</organism>
<evidence type="ECO:0000313" key="2">
    <source>
        <dbReference type="EMBL" id="GAA4930597.1"/>
    </source>
</evidence>
<name>A0AAV3TWW3_9ALTE</name>
<sequence>MYIPQKRLKKRTTVLKQVARGPIWLQLILSAFIAGFAVLFVPGAHTVLLAWFLGLAALAFCLLRLTFGFRSWIVQEKNAKYTLCIRDNHSRTTIQLPIDYITMVDHCEYTGFRKNESEINYLYNSCHKSFKHWGYLGPGLEISFQLPRTSAGSVELRSWRIPSPKAEAFYTLIAENMVDRRHLLHN</sequence>
<keyword evidence="1" id="KW-0472">Membrane</keyword>
<keyword evidence="1" id="KW-1133">Transmembrane helix</keyword>
<gene>
    <name evidence="2" type="ORF">GCM10025791_03130</name>
</gene>
<dbReference type="Proteomes" id="UP001409585">
    <property type="component" value="Unassembled WGS sequence"/>
</dbReference>